<name>A0A9P5YT72_9AGAR</name>
<keyword evidence="3" id="KW-1185">Reference proteome</keyword>
<dbReference type="EMBL" id="MU155351">
    <property type="protein sequence ID" value="KAF9475009.1"/>
    <property type="molecule type" value="Genomic_DNA"/>
</dbReference>
<accession>A0A9P5YT72</accession>
<evidence type="ECO:0000313" key="2">
    <source>
        <dbReference type="EMBL" id="KAF9475009.1"/>
    </source>
</evidence>
<sequence>MKTAGKPTDELVTPDEMLRGVFHALLGHYNLYASGWLHQDVSSGNVILLRVAEDRVDSSTTHITWKMLWMIIDGDRDVQWNNRDREISTEPCSGTLSYLSVRLIVAWSKNAAILHTAIDNLDSFLWVLLLSVLEKGITRFSGPLGQEQYLYDMFQEIYVYCIYQAKAIFLDVIQSLLGKKSWLPALHQLHPPFVKWNDLGMHYKTKITDLEILDVISGP</sequence>
<comment type="caution">
    <text evidence="2">The sequence shown here is derived from an EMBL/GenBank/DDBJ whole genome shotgun (WGS) entry which is preliminary data.</text>
</comment>
<dbReference type="Proteomes" id="UP000807469">
    <property type="component" value="Unassembled WGS sequence"/>
</dbReference>
<dbReference type="InterPro" id="IPR040976">
    <property type="entry name" value="Pkinase_fungal"/>
</dbReference>
<organism evidence="2 3">
    <name type="scientific">Pholiota conissans</name>
    <dbReference type="NCBI Taxonomy" id="109636"/>
    <lineage>
        <taxon>Eukaryota</taxon>
        <taxon>Fungi</taxon>
        <taxon>Dikarya</taxon>
        <taxon>Basidiomycota</taxon>
        <taxon>Agaricomycotina</taxon>
        <taxon>Agaricomycetes</taxon>
        <taxon>Agaricomycetidae</taxon>
        <taxon>Agaricales</taxon>
        <taxon>Agaricineae</taxon>
        <taxon>Strophariaceae</taxon>
        <taxon>Pholiota</taxon>
    </lineage>
</organism>
<dbReference type="OrthoDB" id="5584477at2759"/>
<evidence type="ECO:0000259" key="1">
    <source>
        <dbReference type="Pfam" id="PF17667"/>
    </source>
</evidence>
<dbReference type="Pfam" id="PF17667">
    <property type="entry name" value="Pkinase_fungal"/>
    <property type="match status" value="1"/>
</dbReference>
<proteinExistence type="predicted"/>
<feature type="domain" description="Fungal-type protein kinase" evidence="1">
    <location>
        <begin position="1"/>
        <end position="129"/>
    </location>
</feature>
<reference evidence="2" key="1">
    <citation type="submission" date="2020-11" db="EMBL/GenBank/DDBJ databases">
        <authorList>
            <consortium name="DOE Joint Genome Institute"/>
            <person name="Ahrendt S."/>
            <person name="Riley R."/>
            <person name="Andreopoulos W."/>
            <person name="Labutti K."/>
            <person name="Pangilinan J."/>
            <person name="Ruiz-Duenas F.J."/>
            <person name="Barrasa J.M."/>
            <person name="Sanchez-Garcia M."/>
            <person name="Camarero S."/>
            <person name="Miyauchi S."/>
            <person name="Serrano A."/>
            <person name="Linde D."/>
            <person name="Babiker R."/>
            <person name="Drula E."/>
            <person name="Ayuso-Fernandez I."/>
            <person name="Pacheco R."/>
            <person name="Padilla G."/>
            <person name="Ferreira P."/>
            <person name="Barriuso J."/>
            <person name="Kellner H."/>
            <person name="Castanera R."/>
            <person name="Alfaro M."/>
            <person name="Ramirez L."/>
            <person name="Pisabarro A.G."/>
            <person name="Kuo A."/>
            <person name="Tritt A."/>
            <person name="Lipzen A."/>
            <person name="He G."/>
            <person name="Yan M."/>
            <person name="Ng V."/>
            <person name="Cullen D."/>
            <person name="Martin F."/>
            <person name="Rosso M.-N."/>
            <person name="Henrissat B."/>
            <person name="Hibbett D."/>
            <person name="Martinez A.T."/>
            <person name="Grigoriev I.V."/>
        </authorList>
    </citation>
    <scope>NUCLEOTIDE SEQUENCE</scope>
    <source>
        <strain evidence="2">CIRM-BRFM 674</strain>
    </source>
</reference>
<gene>
    <name evidence="2" type="ORF">BDN70DRAFT_936215</name>
</gene>
<protein>
    <recommendedName>
        <fullName evidence="1">Fungal-type protein kinase domain-containing protein</fullName>
    </recommendedName>
</protein>
<dbReference type="AlphaFoldDB" id="A0A9P5YT72"/>
<evidence type="ECO:0000313" key="3">
    <source>
        <dbReference type="Proteomes" id="UP000807469"/>
    </source>
</evidence>